<dbReference type="RefSeq" id="XP_013777238.1">
    <property type="nucleotide sequence ID" value="XM_013921784.2"/>
</dbReference>
<evidence type="ECO:0000313" key="7">
    <source>
        <dbReference type="Proteomes" id="UP000694941"/>
    </source>
</evidence>
<comment type="subcellular location">
    <subcellularLocation>
        <location evidence="1">Membrane</location>
        <topology evidence="1">Multi-pass membrane protein</topology>
    </subcellularLocation>
</comment>
<proteinExistence type="predicted"/>
<feature type="transmembrane region" description="Helical" evidence="5">
    <location>
        <begin position="240"/>
        <end position="257"/>
    </location>
</feature>
<dbReference type="GeneID" id="106461919"/>
<organism evidence="7 8">
    <name type="scientific">Limulus polyphemus</name>
    <name type="common">Atlantic horseshoe crab</name>
    <dbReference type="NCBI Taxonomy" id="6850"/>
    <lineage>
        <taxon>Eukaryota</taxon>
        <taxon>Metazoa</taxon>
        <taxon>Ecdysozoa</taxon>
        <taxon>Arthropoda</taxon>
        <taxon>Chelicerata</taxon>
        <taxon>Merostomata</taxon>
        <taxon>Xiphosura</taxon>
        <taxon>Limulidae</taxon>
        <taxon>Limulus</taxon>
    </lineage>
</organism>
<evidence type="ECO:0000313" key="8">
    <source>
        <dbReference type="RefSeq" id="XP_013777238.1"/>
    </source>
</evidence>
<evidence type="ECO:0000256" key="4">
    <source>
        <dbReference type="ARBA" id="ARBA00023136"/>
    </source>
</evidence>
<keyword evidence="4 5" id="KW-0472">Membrane</keyword>
<dbReference type="SUPFAM" id="SSF103473">
    <property type="entry name" value="MFS general substrate transporter"/>
    <property type="match status" value="1"/>
</dbReference>
<feature type="transmembrane region" description="Helical" evidence="5">
    <location>
        <begin position="208"/>
        <end position="228"/>
    </location>
</feature>
<dbReference type="Gene3D" id="1.20.1250.20">
    <property type="entry name" value="MFS general substrate transporter like domains"/>
    <property type="match status" value="1"/>
</dbReference>
<evidence type="ECO:0000259" key="6">
    <source>
        <dbReference type="PROSITE" id="PS50850"/>
    </source>
</evidence>
<gene>
    <name evidence="8" type="primary">LOC106461919</name>
</gene>
<protein>
    <submittedName>
        <fullName evidence="8">Organic cation transporter protein-like</fullName>
    </submittedName>
</protein>
<sequence length="287" mass="32196">INAVRFYTKSSFFCPPRILPESPRWLLTHNKFDEAEKELVKVMLVNKKDMSHLQNALKILKAKAEKEEELEKQNHVTVIDLLRYPNMRRKSLNIFFSWFVISFTYYALSLSTNDLGGSPFINFVISGAVEFPAYGISVFAINNLGRRKCMISTMVAGGLACILTIPIPSNLLWLRITFAMCGKFFVTAAFAIVYVYTAELFPTVVRNVGVGSSSMFARIGSMVAPFLKELSKFTHTGVPLAIYGALSIIAGLLILLLPETMNRDIPDTLEQGEKITRESNNGMENFI</sequence>
<dbReference type="Proteomes" id="UP000694941">
    <property type="component" value="Unplaced"/>
</dbReference>
<evidence type="ECO:0000256" key="2">
    <source>
        <dbReference type="ARBA" id="ARBA00022692"/>
    </source>
</evidence>
<keyword evidence="3 5" id="KW-1133">Transmembrane helix</keyword>
<dbReference type="InterPro" id="IPR005828">
    <property type="entry name" value="MFS_sugar_transport-like"/>
</dbReference>
<dbReference type="Pfam" id="PF00083">
    <property type="entry name" value="Sugar_tr"/>
    <property type="match status" value="1"/>
</dbReference>
<feature type="transmembrane region" description="Helical" evidence="5">
    <location>
        <begin position="91"/>
        <end position="108"/>
    </location>
</feature>
<evidence type="ECO:0000256" key="3">
    <source>
        <dbReference type="ARBA" id="ARBA00022989"/>
    </source>
</evidence>
<feature type="transmembrane region" description="Helical" evidence="5">
    <location>
        <begin position="120"/>
        <end position="142"/>
    </location>
</feature>
<reference evidence="8" key="1">
    <citation type="submission" date="2025-08" db="UniProtKB">
        <authorList>
            <consortium name="RefSeq"/>
        </authorList>
    </citation>
    <scope>IDENTIFICATION</scope>
    <source>
        <tissue evidence="8">Muscle</tissue>
    </source>
</reference>
<evidence type="ECO:0000256" key="5">
    <source>
        <dbReference type="SAM" id="Phobius"/>
    </source>
</evidence>
<feature type="domain" description="Major facilitator superfamily (MFS) profile" evidence="6">
    <location>
        <begin position="1"/>
        <end position="262"/>
    </location>
</feature>
<dbReference type="InterPro" id="IPR036259">
    <property type="entry name" value="MFS_trans_sf"/>
</dbReference>
<dbReference type="PANTHER" id="PTHR24064">
    <property type="entry name" value="SOLUTE CARRIER FAMILY 22 MEMBER"/>
    <property type="match status" value="1"/>
</dbReference>
<dbReference type="InterPro" id="IPR020846">
    <property type="entry name" value="MFS_dom"/>
</dbReference>
<keyword evidence="2 5" id="KW-0812">Transmembrane</keyword>
<evidence type="ECO:0000256" key="1">
    <source>
        <dbReference type="ARBA" id="ARBA00004141"/>
    </source>
</evidence>
<feature type="transmembrane region" description="Helical" evidence="5">
    <location>
        <begin position="149"/>
        <end position="167"/>
    </location>
</feature>
<name>A0ABM1B8Z4_LIMPO</name>
<keyword evidence="7" id="KW-1185">Reference proteome</keyword>
<feature type="transmembrane region" description="Helical" evidence="5">
    <location>
        <begin position="173"/>
        <end position="196"/>
    </location>
</feature>
<dbReference type="PROSITE" id="PS50850">
    <property type="entry name" value="MFS"/>
    <property type="match status" value="1"/>
</dbReference>
<feature type="non-terminal residue" evidence="8">
    <location>
        <position position="1"/>
    </location>
</feature>
<accession>A0ABM1B8Z4</accession>